<gene>
    <name evidence="5" type="ORF">PMEA_00021025</name>
</gene>
<reference evidence="5 6" key="1">
    <citation type="submission" date="2022-05" db="EMBL/GenBank/DDBJ databases">
        <authorList>
            <consortium name="Genoscope - CEA"/>
            <person name="William W."/>
        </authorList>
    </citation>
    <scope>NUCLEOTIDE SEQUENCE [LARGE SCALE GENOMIC DNA]</scope>
</reference>
<evidence type="ECO:0000256" key="3">
    <source>
        <dbReference type="PROSITE-ProRule" id="PRU00059"/>
    </source>
</evidence>
<keyword evidence="1" id="KW-0677">Repeat</keyword>
<dbReference type="PROSITE" id="PS01180">
    <property type="entry name" value="CUB"/>
    <property type="match status" value="4"/>
</dbReference>
<dbReference type="AlphaFoldDB" id="A0AAU9XDI2"/>
<proteinExistence type="predicted"/>
<dbReference type="PANTHER" id="PTHR24251:SF37">
    <property type="entry name" value="CUB DOMAIN-CONTAINING PROTEIN"/>
    <property type="match status" value="1"/>
</dbReference>
<comment type="caution">
    <text evidence="5">The sequence shown here is derived from an EMBL/GenBank/DDBJ whole genome shotgun (WGS) entry which is preliminary data.</text>
</comment>
<evidence type="ECO:0000259" key="4">
    <source>
        <dbReference type="PROSITE" id="PS01180"/>
    </source>
</evidence>
<keyword evidence="2" id="KW-1015">Disulfide bond</keyword>
<evidence type="ECO:0000313" key="5">
    <source>
        <dbReference type="EMBL" id="CAH3144425.1"/>
    </source>
</evidence>
<dbReference type="PANTHER" id="PTHR24251">
    <property type="entry name" value="OVOCHYMASE-RELATED"/>
    <property type="match status" value="1"/>
</dbReference>
<organism evidence="5 6">
    <name type="scientific">Pocillopora meandrina</name>
    <dbReference type="NCBI Taxonomy" id="46732"/>
    <lineage>
        <taxon>Eukaryota</taxon>
        <taxon>Metazoa</taxon>
        <taxon>Cnidaria</taxon>
        <taxon>Anthozoa</taxon>
        <taxon>Hexacorallia</taxon>
        <taxon>Scleractinia</taxon>
        <taxon>Astrocoeniina</taxon>
        <taxon>Pocilloporidae</taxon>
        <taxon>Pocillopora</taxon>
    </lineage>
</organism>
<feature type="domain" description="CUB" evidence="4">
    <location>
        <begin position="377"/>
        <end position="492"/>
    </location>
</feature>
<accession>A0AAU9XDI2</accession>
<comment type="caution">
    <text evidence="3">Lacks conserved residue(s) required for the propagation of feature annotation.</text>
</comment>
<dbReference type="SUPFAM" id="SSF49854">
    <property type="entry name" value="Spermadhesin, CUB domain"/>
    <property type="match status" value="4"/>
</dbReference>
<dbReference type="InterPro" id="IPR000859">
    <property type="entry name" value="CUB_dom"/>
</dbReference>
<evidence type="ECO:0000256" key="1">
    <source>
        <dbReference type="ARBA" id="ARBA00022737"/>
    </source>
</evidence>
<name>A0AAU9XDI2_9CNID</name>
<protein>
    <recommendedName>
        <fullName evidence="4">CUB domain-containing protein</fullName>
    </recommendedName>
</protein>
<dbReference type="Proteomes" id="UP001159428">
    <property type="component" value="Unassembled WGS sequence"/>
</dbReference>
<feature type="non-terminal residue" evidence="5">
    <location>
        <position position="1"/>
    </location>
</feature>
<dbReference type="InterPro" id="IPR035914">
    <property type="entry name" value="Sperma_CUB_dom_sf"/>
</dbReference>
<dbReference type="Pfam" id="PF00431">
    <property type="entry name" value="CUB"/>
    <property type="match status" value="4"/>
</dbReference>
<keyword evidence="6" id="KW-1185">Reference proteome</keyword>
<dbReference type="Gene3D" id="2.60.120.290">
    <property type="entry name" value="Spermadhesin, CUB domain"/>
    <property type="match status" value="4"/>
</dbReference>
<dbReference type="FunFam" id="2.60.120.290:FF:000013">
    <property type="entry name" value="Membrane frizzled-related protein"/>
    <property type="match status" value="4"/>
</dbReference>
<evidence type="ECO:0000256" key="2">
    <source>
        <dbReference type="ARBA" id="ARBA00023157"/>
    </source>
</evidence>
<dbReference type="EMBL" id="CALNXJ010000039">
    <property type="protein sequence ID" value="CAH3144425.1"/>
    <property type="molecule type" value="Genomic_DNA"/>
</dbReference>
<dbReference type="SMART" id="SM00042">
    <property type="entry name" value="CUB"/>
    <property type="match status" value="4"/>
</dbReference>
<dbReference type="CDD" id="cd00041">
    <property type="entry name" value="CUB"/>
    <property type="match status" value="4"/>
</dbReference>
<feature type="domain" description="CUB" evidence="4">
    <location>
        <begin position="255"/>
        <end position="370"/>
    </location>
</feature>
<evidence type="ECO:0000313" key="6">
    <source>
        <dbReference type="Proteomes" id="UP001159428"/>
    </source>
</evidence>
<feature type="domain" description="CUB" evidence="4">
    <location>
        <begin position="133"/>
        <end position="248"/>
    </location>
</feature>
<feature type="domain" description="CUB" evidence="4">
    <location>
        <begin position="10"/>
        <end position="126"/>
    </location>
</feature>
<sequence>SSVRGQCSEAGIILNGTTGSFASPNYPSNYPNRKTCRWIIEVPQEHVVHLSFNVFVMEKCAIPSPTCSCDHVEIRDGPNVNSPKLAKYCGDENPGAIMSSGRFMWVEFDSDFFSNAQGFLATYIAVDASECPRGKILSGTNGSLTTPRFPVRYPNSVKCTWIIQVPEGFQVRLRFDSFRLETCTLPSVCSCDHVRVRDGRDESSQSLAKLCGDHSPTILRSSGQTLWVEFESDSLTGGQGFSATFKAVPVNECPTRGVLQGTNGSFSSPQYPLNYPNSVTCTWIIEVPEGYQVQLTFNTFKLEDCAISSICTCDHVEVRDGQTENSPSLKKHCGNEKPTPLRSSGRYMWVEFDSDSKTTEKGFNASFVAVSDSECPRNGLLKGKVGNFSSPGYPKEYPNSVTCTWVIEVPENHLVELTFDDFELEDCFISPICTCDHVEVRDGKDKSASELDEFCGDDKPSTLISTGRYMWVEFEADSSTNRKGFLATYKAISKFRRRTPSTLKKAVFLVFLKTCG</sequence>